<organism evidence="1 2">
    <name type="scientific">Geothrix rubra</name>
    <dbReference type="NCBI Taxonomy" id="2927977"/>
    <lineage>
        <taxon>Bacteria</taxon>
        <taxon>Pseudomonadati</taxon>
        <taxon>Acidobacteriota</taxon>
        <taxon>Holophagae</taxon>
        <taxon>Holophagales</taxon>
        <taxon>Holophagaceae</taxon>
        <taxon>Geothrix</taxon>
    </lineage>
</organism>
<reference evidence="1 2" key="1">
    <citation type="journal article" date="2023" name="Antonie Van Leeuwenhoek">
        <title>Mesoterricola silvestris gen. nov., sp. nov., Mesoterricola sediminis sp. nov., Geothrix oryzae sp. nov., Geothrix edaphica sp. nov., Geothrix rubra sp. nov., and Geothrix limicola sp. nov., six novel members of Acidobacteriota isolated from soils.</title>
        <authorList>
            <person name="Itoh H."/>
            <person name="Sugisawa Y."/>
            <person name="Mise K."/>
            <person name="Xu Z."/>
            <person name="Kuniyasu M."/>
            <person name="Ushijima N."/>
            <person name="Kawano K."/>
            <person name="Kobayashi E."/>
            <person name="Shiratori Y."/>
            <person name="Masuda Y."/>
            <person name="Senoo K."/>
        </authorList>
    </citation>
    <scope>NUCLEOTIDE SEQUENCE [LARGE SCALE GENOMIC DNA]</scope>
    <source>
        <strain evidence="1 2">Red803</strain>
    </source>
</reference>
<keyword evidence="2" id="KW-1185">Reference proteome</keyword>
<dbReference type="Proteomes" id="UP001165089">
    <property type="component" value="Unassembled WGS sequence"/>
</dbReference>
<dbReference type="EMBL" id="BSDD01000002">
    <property type="protein sequence ID" value="GLH69675.1"/>
    <property type="molecule type" value="Genomic_DNA"/>
</dbReference>
<gene>
    <name evidence="1" type="ORF">GETHPA_12080</name>
</gene>
<evidence type="ECO:0000313" key="1">
    <source>
        <dbReference type="EMBL" id="GLH69675.1"/>
    </source>
</evidence>
<proteinExistence type="predicted"/>
<evidence type="ECO:0008006" key="3">
    <source>
        <dbReference type="Google" id="ProtNLM"/>
    </source>
</evidence>
<protein>
    <recommendedName>
        <fullName evidence="3">Outer membrane protein beta-barrel domain-containing protein</fullName>
    </recommendedName>
</protein>
<evidence type="ECO:0000313" key="2">
    <source>
        <dbReference type="Proteomes" id="UP001165089"/>
    </source>
</evidence>
<sequence>MAHLDTQRPLAAPVRFLPPASAVYTAEDTPVARLSCIPRLVLLPLALCAGLHAQSAKWDGSYKVFGGATTGGAKDNLIQSTQNFGAGVEATYALDKDSCLAFDLGYRFFPGTNAMQSYIVLPTATAATIGRIYTGETRDRKVDGSSWQASALYRRNAFTEGMYWQAGLRIGFNKAKQTDTGAASSYTQTSATAWTVTATRAIDSVDEKKTTAIGLLGGIGYRFTDMYSGELNVFQTKFEGASAGKQNGTVVELAFGVRF</sequence>
<accession>A0ABQ5Q5J6</accession>
<comment type="caution">
    <text evidence="1">The sequence shown here is derived from an EMBL/GenBank/DDBJ whole genome shotgun (WGS) entry which is preliminary data.</text>
</comment>
<name>A0ABQ5Q5J6_9BACT</name>